<comment type="caution">
    <text evidence="2">The sequence shown here is derived from an EMBL/GenBank/DDBJ whole genome shotgun (WGS) entry which is preliminary data.</text>
</comment>
<dbReference type="RefSeq" id="WP_109602366.1">
    <property type="nucleotide sequence ID" value="NZ_BONA01000091.1"/>
</dbReference>
<dbReference type="SUPFAM" id="SSF53474">
    <property type="entry name" value="alpha/beta-Hydrolases"/>
    <property type="match status" value="1"/>
</dbReference>
<protein>
    <submittedName>
        <fullName evidence="2">Pimeloyl-ACP methyl ester carboxylesterase</fullName>
    </submittedName>
</protein>
<dbReference type="Pfam" id="PF00561">
    <property type="entry name" value="Abhydrolase_1"/>
    <property type="match status" value="1"/>
</dbReference>
<dbReference type="AlphaFoldDB" id="A0A316EKG7"/>
<reference evidence="2 3" key="1">
    <citation type="submission" date="2018-05" db="EMBL/GenBank/DDBJ databases">
        <title>Genomic Encyclopedia of Archaeal and Bacterial Type Strains, Phase II (KMG-II): from individual species to whole genera.</title>
        <authorList>
            <person name="Goeker M."/>
        </authorList>
    </citation>
    <scope>NUCLEOTIDE SEQUENCE [LARGE SCALE GENOMIC DNA]</scope>
    <source>
        <strain evidence="2 3">DSM 45184</strain>
    </source>
</reference>
<feature type="domain" description="AB hydrolase-1" evidence="1">
    <location>
        <begin position="31"/>
        <end position="278"/>
    </location>
</feature>
<dbReference type="InterPro" id="IPR029058">
    <property type="entry name" value="AB_hydrolase_fold"/>
</dbReference>
<proteinExistence type="predicted"/>
<sequence>MSQDRVSRHQIETPDGRVLTFDVTGHPAGSPVFLLHGSPGSRIGPRPRGSVLYRLGIQLISYDRPGYGGSTRHPKRSVADAAQDIAAIADSLGLDRFAVVGRSGGGPHALAAAARLPRRVSRTAVLVGIAPSDAEGLDWLNGMTDGNVREYETADNDWPKHVERLRLLADRARRDPEFMVDNIRRQMTAPDRQVVDDIAIRRLLTQTYVEAFAQGPFGWIDDVAAFRSAWGFRLGEITVPVLLWHGADDNFSPVSHARWLAEQIPHAEIQVQASTAHFGAVEVLPEVLHWLVAGRPLAAARH</sequence>
<accession>A0A316EKG7</accession>
<dbReference type="PANTHER" id="PTHR43433">
    <property type="entry name" value="HYDROLASE, ALPHA/BETA FOLD FAMILY PROTEIN"/>
    <property type="match status" value="1"/>
</dbReference>
<dbReference type="Gene3D" id="3.40.50.1820">
    <property type="entry name" value="alpha/beta hydrolase"/>
    <property type="match status" value="1"/>
</dbReference>
<dbReference type="Proteomes" id="UP000245697">
    <property type="component" value="Unassembled WGS sequence"/>
</dbReference>
<organism evidence="2 3">
    <name type="scientific">Actinoplanes xinjiangensis</name>
    <dbReference type="NCBI Taxonomy" id="512350"/>
    <lineage>
        <taxon>Bacteria</taxon>
        <taxon>Bacillati</taxon>
        <taxon>Actinomycetota</taxon>
        <taxon>Actinomycetes</taxon>
        <taxon>Micromonosporales</taxon>
        <taxon>Micromonosporaceae</taxon>
        <taxon>Actinoplanes</taxon>
    </lineage>
</organism>
<dbReference type="InterPro" id="IPR000073">
    <property type="entry name" value="AB_hydrolase_1"/>
</dbReference>
<gene>
    <name evidence="2" type="ORF">BC793_13580</name>
</gene>
<dbReference type="PANTHER" id="PTHR43433:SF10">
    <property type="entry name" value="AB HYDROLASE-1 DOMAIN-CONTAINING PROTEIN"/>
    <property type="match status" value="1"/>
</dbReference>
<keyword evidence="3" id="KW-1185">Reference proteome</keyword>
<evidence type="ECO:0000313" key="2">
    <source>
        <dbReference type="EMBL" id="PWK31083.1"/>
    </source>
</evidence>
<dbReference type="EMBL" id="QGGR01000035">
    <property type="protein sequence ID" value="PWK31083.1"/>
    <property type="molecule type" value="Genomic_DNA"/>
</dbReference>
<evidence type="ECO:0000259" key="1">
    <source>
        <dbReference type="Pfam" id="PF00561"/>
    </source>
</evidence>
<evidence type="ECO:0000313" key="3">
    <source>
        <dbReference type="Proteomes" id="UP000245697"/>
    </source>
</evidence>
<dbReference type="GO" id="GO:0003824">
    <property type="term" value="F:catalytic activity"/>
    <property type="evidence" value="ECO:0007669"/>
    <property type="project" value="UniProtKB-ARBA"/>
</dbReference>
<dbReference type="InterPro" id="IPR050471">
    <property type="entry name" value="AB_hydrolase"/>
</dbReference>
<name>A0A316EKG7_9ACTN</name>
<dbReference type="OrthoDB" id="9800988at2"/>
<dbReference type="PRINTS" id="PR00111">
    <property type="entry name" value="ABHYDROLASE"/>
</dbReference>